<dbReference type="Proteomes" id="UP000011115">
    <property type="component" value="Unassembled WGS sequence"/>
</dbReference>
<evidence type="ECO:0000313" key="10">
    <source>
        <dbReference type="EnsemblPlants" id="PGSC0003DMT400039662"/>
    </source>
</evidence>
<accession>M1B8L6</accession>
<dbReference type="RefSeq" id="XP_006358930.2">
    <property type="nucleotide sequence ID" value="XM_006358868.2"/>
</dbReference>
<keyword evidence="11" id="KW-1185">Reference proteome</keyword>
<evidence type="ECO:0000256" key="5">
    <source>
        <dbReference type="ARBA" id="ARBA00022989"/>
    </source>
</evidence>
<dbReference type="GeneID" id="102599643"/>
<dbReference type="Pfam" id="PF13839">
    <property type="entry name" value="PC-Esterase"/>
    <property type="match status" value="1"/>
</dbReference>
<comment type="similarity">
    <text evidence="2">Belongs to the PC-esterase family. TBL subfamily.</text>
</comment>
<dbReference type="FunCoup" id="M1B8L6">
    <property type="interactions" value="50"/>
</dbReference>
<feature type="domain" description="Trichome birefringence-like N-terminal" evidence="9">
    <location>
        <begin position="27"/>
        <end position="80"/>
    </location>
</feature>
<protein>
    <submittedName>
        <fullName evidence="10">Uncharacterized protein</fullName>
    </submittedName>
</protein>
<dbReference type="InterPro" id="IPR026057">
    <property type="entry name" value="TBL_C"/>
</dbReference>
<evidence type="ECO:0000259" key="9">
    <source>
        <dbReference type="Pfam" id="PF14416"/>
    </source>
</evidence>
<dbReference type="HOGENOM" id="CLU_020953_3_0_1"/>
<gene>
    <name evidence="10" type="primary">LOC102599643</name>
</gene>
<organism evidence="10 11">
    <name type="scientific">Solanum tuberosum</name>
    <name type="common">Potato</name>
    <dbReference type="NCBI Taxonomy" id="4113"/>
    <lineage>
        <taxon>Eukaryota</taxon>
        <taxon>Viridiplantae</taxon>
        <taxon>Streptophyta</taxon>
        <taxon>Embryophyta</taxon>
        <taxon>Tracheophyta</taxon>
        <taxon>Spermatophyta</taxon>
        <taxon>Magnoliopsida</taxon>
        <taxon>eudicotyledons</taxon>
        <taxon>Gunneridae</taxon>
        <taxon>Pentapetalae</taxon>
        <taxon>asterids</taxon>
        <taxon>lamiids</taxon>
        <taxon>Solanales</taxon>
        <taxon>Solanaceae</taxon>
        <taxon>Solanoideae</taxon>
        <taxon>Solaneae</taxon>
        <taxon>Solanum</taxon>
    </lineage>
</organism>
<keyword evidence="6" id="KW-0472">Membrane</keyword>
<keyword evidence="3" id="KW-0812">Transmembrane</keyword>
<dbReference type="InParanoid" id="M1B8L6"/>
<reference evidence="11" key="1">
    <citation type="journal article" date="2011" name="Nature">
        <title>Genome sequence and analysis of the tuber crop potato.</title>
        <authorList>
            <consortium name="The Potato Genome Sequencing Consortium"/>
        </authorList>
    </citation>
    <scope>NUCLEOTIDE SEQUENCE [LARGE SCALE GENOMIC DNA]</scope>
    <source>
        <strain evidence="11">cv. DM1-3 516 R44</strain>
    </source>
</reference>
<dbReference type="eggNOG" id="ENOG502QVJM">
    <property type="taxonomic scope" value="Eukaryota"/>
</dbReference>
<dbReference type="GO" id="GO:0016020">
    <property type="term" value="C:membrane"/>
    <property type="evidence" value="ECO:0007669"/>
    <property type="project" value="UniProtKB-SubCell"/>
</dbReference>
<dbReference type="Gramene" id="PGSC0003DMT400039662">
    <property type="protein sequence ID" value="PGSC0003DMT400039662"/>
    <property type="gene ID" value="PGSC0003DMG400015340"/>
</dbReference>
<keyword evidence="5" id="KW-1133">Transmembrane helix</keyword>
<proteinExistence type="inferred from homology"/>
<feature type="signal peptide" evidence="7">
    <location>
        <begin position="1"/>
        <end position="21"/>
    </location>
</feature>
<sequence length="349" mass="40245">MGWNFFTIIIVLLFHHSNANANANSKQSCNFFEGSWIEDETYPLYNSTQCPFIEHEFNCQRNGRPDQDYLKYRWQPHGCSLQRFDGGALLEKFKGKSIMFVGDSLSRNQWQSLVCLLYTSLPNTKYNATRVGDVSIFTFLDYEVDVMLDRSVYLVDVVREEKGRILKLDSIEGGKLWKGIDMLIFNTWHWWNRRGTTQPWDFIEIGGHYYKDMDRVAAFERALFTWAKWIDTNINPAKTLLFFQGISPSHYNGTNWNEPGVKTCLGQRQPISGSTYPGGLPPALTVLKKVLYTLMEKPVTLLDVTNLCLLRKDGHPSIYGLTGMDCSHWCLPGVPDIWNQILYNFIVTS</sequence>
<evidence type="ECO:0000259" key="8">
    <source>
        <dbReference type="Pfam" id="PF13839"/>
    </source>
</evidence>
<name>M1B8L6_SOLTU</name>
<dbReference type="PANTHER" id="PTHR32285">
    <property type="entry name" value="PROTEIN TRICHOME BIREFRINGENCE-LIKE 9-RELATED"/>
    <property type="match status" value="1"/>
</dbReference>
<comment type="subcellular location">
    <subcellularLocation>
        <location evidence="1">Membrane</location>
        <topology evidence="1">Single-pass membrane protein</topology>
    </subcellularLocation>
</comment>
<evidence type="ECO:0000256" key="7">
    <source>
        <dbReference type="SAM" id="SignalP"/>
    </source>
</evidence>
<dbReference type="GO" id="GO:0016413">
    <property type="term" value="F:O-acetyltransferase activity"/>
    <property type="evidence" value="ECO:0000318"/>
    <property type="project" value="GO_Central"/>
</dbReference>
<keyword evidence="7" id="KW-0732">Signal</keyword>
<dbReference type="GO" id="GO:0005794">
    <property type="term" value="C:Golgi apparatus"/>
    <property type="evidence" value="ECO:0000318"/>
    <property type="project" value="GO_Central"/>
</dbReference>
<dbReference type="AlphaFoldDB" id="M1B8L6"/>
<dbReference type="KEGG" id="sot:102599643"/>
<dbReference type="Pfam" id="PF14416">
    <property type="entry name" value="PMR5N"/>
    <property type="match status" value="1"/>
</dbReference>
<reference evidence="10" key="2">
    <citation type="submission" date="2015-06" db="UniProtKB">
        <authorList>
            <consortium name="EnsemblPlants"/>
        </authorList>
    </citation>
    <scope>IDENTIFICATION</scope>
    <source>
        <strain evidence="10">DM1-3 516 R44</strain>
    </source>
</reference>
<dbReference type="EnsemblPlants" id="PGSC0003DMT400039662">
    <property type="protein sequence ID" value="PGSC0003DMT400039662"/>
    <property type="gene ID" value="PGSC0003DMG400015340"/>
</dbReference>
<evidence type="ECO:0000313" key="11">
    <source>
        <dbReference type="Proteomes" id="UP000011115"/>
    </source>
</evidence>
<evidence type="ECO:0000256" key="6">
    <source>
        <dbReference type="ARBA" id="ARBA00023136"/>
    </source>
</evidence>
<dbReference type="InterPro" id="IPR029962">
    <property type="entry name" value="TBL"/>
</dbReference>
<dbReference type="PANTHER" id="PTHR32285:SF323">
    <property type="entry name" value="PROTEIN TRICHOME BIREFRINGENCE-LIKE 41 ISOFORM X1"/>
    <property type="match status" value="1"/>
</dbReference>
<dbReference type="OMA" id="FRCEGNG"/>
<dbReference type="InterPro" id="IPR025846">
    <property type="entry name" value="TBL_N"/>
</dbReference>
<feature type="domain" description="Trichome birefringence-like C-terminal" evidence="8">
    <location>
        <begin position="81"/>
        <end position="344"/>
    </location>
</feature>
<evidence type="ECO:0000256" key="1">
    <source>
        <dbReference type="ARBA" id="ARBA00004167"/>
    </source>
</evidence>
<feature type="chain" id="PRO_5004013299" evidence="7">
    <location>
        <begin position="22"/>
        <end position="349"/>
    </location>
</feature>
<evidence type="ECO:0000256" key="2">
    <source>
        <dbReference type="ARBA" id="ARBA00007727"/>
    </source>
</evidence>
<dbReference type="PaxDb" id="4113-PGSC0003DMT400039662"/>
<keyword evidence="4" id="KW-0735">Signal-anchor</keyword>
<evidence type="ECO:0000256" key="4">
    <source>
        <dbReference type="ARBA" id="ARBA00022968"/>
    </source>
</evidence>
<dbReference type="SMR" id="M1B8L6"/>
<dbReference type="ExpressionAtlas" id="M1B8L6">
    <property type="expression patterns" value="baseline and differential"/>
</dbReference>
<dbReference type="OrthoDB" id="630188at2759"/>
<evidence type="ECO:0000256" key="3">
    <source>
        <dbReference type="ARBA" id="ARBA00022692"/>
    </source>
</evidence>